<dbReference type="Pfam" id="PF06863">
    <property type="entry name" value="DUF1254"/>
    <property type="match status" value="1"/>
</dbReference>
<evidence type="ECO:0000259" key="2">
    <source>
        <dbReference type="Pfam" id="PF06863"/>
    </source>
</evidence>
<name>A0A0C1ZZ69_9BACT</name>
<dbReference type="InterPro" id="IPR010679">
    <property type="entry name" value="DUF1254"/>
</dbReference>
<dbReference type="Gene3D" id="2.60.40.1610">
    <property type="entry name" value="Domain of unknown function DUF1254"/>
    <property type="match status" value="1"/>
</dbReference>
<comment type="caution">
    <text evidence="3">The sequence shown here is derived from an EMBL/GenBank/DDBJ whole genome shotgun (WGS) entry which is preliminary data.</text>
</comment>
<organism evidence="3 4">
    <name type="scientific">Enhygromyxa salina</name>
    <dbReference type="NCBI Taxonomy" id="215803"/>
    <lineage>
        <taxon>Bacteria</taxon>
        <taxon>Pseudomonadati</taxon>
        <taxon>Myxococcota</taxon>
        <taxon>Polyangia</taxon>
        <taxon>Nannocystales</taxon>
        <taxon>Nannocystaceae</taxon>
        <taxon>Enhygromyxa</taxon>
    </lineage>
</organism>
<accession>A0A0C1ZZ69</accession>
<dbReference type="Gene3D" id="2.60.120.600">
    <property type="entry name" value="Domain of unknown function DUF1214, C-terminal domain"/>
    <property type="match status" value="1"/>
</dbReference>
<reference evidence="3 4" key="1">
    <citation type="submission" date="2014-12" db="EMBL/GenBank/DDBJ databases">
        <title>Genome assembly of Enhygromyxa salina DSM 15201.</title>
        <authorList>
            <person name="Sharma G."/>
            <person name="Subramanian S."/>
        </authorList>
    </citation>
    <scope>NUCLEOTIDE SEQUENCE [LARGE SCALE GENOMIC DNA]</scope>
    <source>
        <strain evidence="3 4">DSM 15201</strain>
    </source>
</reference>
<dbReference type="PANTHER" id="PTHR36509:SF2">
    <property type="entry name" value="BLL3101 PROTEIN"/>
    <property type="match status" value="1"/>
</dbReference>
<evidence type="ECO:0000259" key="1">
    <source>
        <dbReference type="Pfam" id="PF06742"/>
    </source>
</evidence>
<dbReference type="InterPro" id="IPR037050">
    <property type="entry name" value="DUF1254_sf"/>
</dbReference>
<feature type="domain" description="DUF1254" evidence="2">
    <location>
        <begin position="47"/>
        <end position="179"/>
    </location>
</feature>
<dbReference type="Proteomes" id="UP000031599">
    <property type="component" value="Unassembled WGS sequence"/>
</dbReference>
<protein>
    <submittedName>
        <fullName evidence="3">Putative exported protein</fullName>
    </submittedName>
</protein>
<dbReference type="InterPro" id="IPR010621">
    <property type="entry name" value="DUF1214"/>
</dbReference>
<dbReference type="SUPFAM" id="SSF160935">
    <property type="entry name" value="VPA0735-like"/>
    <property type="match status" value="1"/>
</dbReference>
<dbReference type="Pfam" id="PF06742">
    <property type="entry name" value="DUF1214"/>
    <property type="match status" value="1"/>
</dbReference>
<feature type="domain" description="DUF1214" evidence="1">
    <location>
        <begin position="317"/>
        <end position="427"/>
    </location>
</feature>
<sequence length="443" mass="48880">MPITVTPEEARSIVKDAYLYGWPLSENYNTIYAYNVDTTGPNYKAPINQIYNENQVYTPEDTSVVTPNSDTPYSFVTADLRAEPLVLTVPAMSPTNRYFSYQLIDCYTYNFNYIGTRATGNAGGTFLLVGPSWQGGDTSQFTGVFYSESELDFVIVRTQLFAPDDMPNVEAIQAQYKVQTLSQFTGSPPPPAAPQINWPLPATGDAGKTPAVFSVVNFILQFCPTHPTEVGLMERFAKIGVGAGLPFDAESLSPEMLAAFEAGIADAWAEFEKINAQVSAGELSTADFFGSREYLNNNYLYRFTAAKQGIYGNTKQEALYPMYYVDADDRKLDASTGNYTITLTSLPPVHAFWSITMYDAETQLLVDNPINRYLVNSPMLDSFVRGADGSITFYVQNESPGSALEPNWLPAPSGGFYMAMRLYYPDQTALDGEWTPPPAVLVS</sequence>
<proteinExistence type="predicted"/>
<evidence type="ECO:0000313" key="3">
    <source>
        <dbReference type="EMBL" id="KIG16523.1"/>
    </source>
</evidence>
<gene>
    <name evidence="3" type="ORF">DB30_04436</name>
</gene>
<dbReference type="EMBL" id="JMCC02000037">
    <property type="protein sequence ID" value="KIG16523.1"/>
    <property type="molecule type" value="Genomic_DNA"/>
</dbReference>
<evidence type="ECO:0000313" key="4">
    <source>
        <dbReference type="Proteomes" id="UP000031599"/>
    </source>
</evidence>
<dbReference type="AlphaFoldDB" id="A0A0C1ZZ69"/>
<dbReference type="RefSeq" id="WP_052549635.1">
    <property type="nucleotide sequence ID" value="NZ_JMCC02000037.1"/>
</dbReference>
<dbReference type="InterPro" id="IPR037049">
    <property type="entry name" value="DUF1214_C_sf"/>
</dbReference>
<dbReference type="PANTHER" id="PTHR36509">
    <property type="entry name" value="BLL3101 PROTEIN"/>
    <property type="match status" value="1"/>
</dbReference>